<evidence type="ECO:0000256" key="1">
    <source>
        <dbReference type="SAM" id="MobiDB-lite"/>
    </source>
</evidence>
<feature type="region of interest" description="Disordered" evidence="1">
    <location>
        <begin position="1"/>
        <end position="103"/>
    </location>
</feature>
<feature type="region of interest" description="Disordered" evidence="1">
    <location>
        <begin position="123"/>
        <end position="166"/>
    </location>
</feature>
<evidence type="ECO:0000313" key="3">
    <source>
        <dbReference type="Proteomes" id="UP001066276"/>
    </source>
</evidence>
<feature type="compositionally biased region" description="Low complexity" evidence="1">
    <location>
        <begin position="63"/>
        <end position="81"/>
    </location>
</feature>
<reference evidence="2" key="1">
    <citation type="journal article" date="2022" name="bioRxiv">
        <title>Sequencing and chromosome-scale assembly of the giantPleurodeles waltlgenome.</title>
        <authorList>
            <person name="Brown T."/>
            <person name="Elewa A."/>
            <person name="Iarovenko S."/>
            <person name="Subramanian E."/>
            <person name="Araus A.J."/>
            <person name="Petzold A."/>
            <person name="Susuki M."/>
            <person name="Suzuki K.-i.T."/>
            <person name="Hayashi T."/>
            <person name="Toyoda A."/>
            <person name="Oliveira C."/>
            <person name="Osipova E."/>
            <person name="Leigh N.D."/>
            <person name="Simon A."/>
            <person name="Yun M.H."/>
        </authorList>
    </citation>
    <scope>NUCLEOTIDE SEQUENCE</scope>
    <source>
        <strain evidence="2">20211129_DDA</strain>
        <tissue evidence="2">Liver</tissue>
    </source>
</reference>
<dbReference type="Proteomes" id="UP001066276">
    <property type="component" value="Chromosome 3_2"/>
</dbReference>
<protein>
    <submittedName>
        <fullName evidence="2">Uncharacterized protein</fullName>
    </submittedName>
</protein>
<organism evidence="2 3">
    <name type="scientific">Pleurodeles waltl</name>
    <name type="common">Iberian ribbed newt</name>
    <dbReference type="NCBI Taxonomy" id="8319"/>
    <lineage>
        <taxon>Eukaryota</taxon>
        <taxon>Metazoa</taxon>
        <taxon>Chordata</taxon>
        <taxon>Craniata</taxon>
        <taxon>Vertebrata</taxon>
        <taxon>Euteleostomi</taxon>
        <taxon>Amphibia</taxon>
        <taxon>Batrachia</taxon>
        <taxon>Caudata</taxon>
        <taxon>Salamandroidea</taxon>
        <taxon>Salamandridae</taxon>
        <taxon>Pleurodelinae</taxon>
        <taxon>Pleurodeles</taxon>
    </lineage>
</organism>
<dbReference type="AlphaFoldDB" id="A0AAV7TWG3"/>
<feature type="compositionally biased region" description="Polar residues" evidence="1">
    <location>
        <begin position="43"/>
        <end position="62"/>
    </location>
</feature>
<proteinExistence type="predicted"/>
<dbReference type="EMBL" id="JANPWB010000006">
    <property type="protein sequence ID" value="KAJ1180524.1"/>
    <property type="molecule type" value="Genomic_DNA"/>
</dbReference>
<feature type="compositionally biased region" description="Basic residues" evidence="1">
    <location>
        <begin position="82"/>
        <end position="96"/>
    </location>
</feature>
<evidence type="ECO:0000313" key="2">
    <source>
        <dbReference type="EMBL" id="KAJ1180524.1"/>
    </source>
</evidence>
<comment type="caution">
    <text evidence="2">The sequence shown here is derived from an EMBL/GenBank/DDBJ whole genome shotgun (WGS) entry which is preliminary data.</text>
</comment>
<sequence>MSGAPGRHSPQVCPPPLRADPMFCTGPAPRTPVRFAGHPSPDATRSTATQSPKGRKAQTSLLSRGAAEASGGTTAARVAARPSRRSGPRAHSRSRHSTLAGSGFKLPHLLAFQIARARVKATVRPARMDPGPSFGLGRTPTAPKASQGLTKGIAQVRSSQHRLQDQ</sequence>
<gene>
    <name evidence="2" type="ORF">NDU88_005745</name>
</gene>
<name>A0AAV7TWG3_PLEWA</name>
<keyword evidence="3" id="KW-1185">Reference proteome</keyword>
<accession>A0AAV7TWG3</accession>